<dbReference type="AlphaFoldDB" id="A0A7S2NWT0"/>
<feature type="transmembrane region" description="Helical" evidence="1">
    <location>
        <begin position="499"/>
        <end position="517"/>
    </location>
</feature>
<reference evidence="4" key="1">
    <citation type="submission" date="2021-01" db="EMBL/GenBank/DDBJ databases">
        <authorList>
            <person name="Corre E."/>
            <person name="Pelletier E."/>
            <person name="Niang G."/>
            <person name="Scheremetjew M."/>
            <person name="Finn R."/>
            <person name="Kale V."/>
            <person name="Holt S."/>
            <person name="Cochrane G."/>
            <person name="Meng A."/>
            <person name="Brown T."/>
            <person name="Cohen L."/>
        </authorList>
    </citation>
    <scope>NUCLEOTIDE SEQUENCE</scope>
    <source>
        <strain evidence="4">B650</strain>
    </source>
</reference>
<evidence type="ECO:0000259" key="3">
    <source>
        <dbReference type="Pfam" id="PF14703"/>
    </source>
</evidence>
<dbReference type="GO" id="GO:0005227">
    <property type="term" value="F:calcium-activated cation channel activity"/>
    <property type="evidence" value="ECO:0007669"/>
    <property type="project" value="InterPro"/>
</dbReference>
<name>A0A7S2NWT0_9STRA</name>
<feature type="transmembrane region" description="Helical" evidence="1">
    <location>
        <begin position="405"/>
        <end position="433"/>
    </location>
</feature>
<dbReference type="InterPro" id="IPR027815">
    <property type="entry name" value="CSC1/OSCA1-like_cyt"/>
</dbReference>
<proteinExistence type="predicted"/>
<dbReference type="PANTHER" id="PTHR13018:SF5">
    <property type="entry name" value="RE44586P"/>
    <property type="match status" value="1"/>
</dbReference>
<feature type="transmembrane region" description="Helical" evidence="1">
    <location>
        <begin position="454"/>
        <end position="479"/>
    </location>
</feature>
<feature type="transmembrane region" description="Helical" evidence="1">
    <location>
        <begin position="361"/>
        <end position="385"/>
    </location>
</feature>
<dbReference type="Pfam" id="PF02714">
    <property type="entry name" value="RSN1_7TM"/>
    <property type="match status" value="2"/>
</dbReference>
<organism evidence="4">
    <name type="scientific">Leptocylindrus danicus</name>
    <dbReference type="NCBI Taxonomy" id="163516"/>
    <lineage>
        <taxon>Eukaryota</taxon>
        <taxon>Sar</taxon>
        <taxon>Stramenopiles</taxon>
        <taxon>Ochrophyta</taxon>
        <taxon>Bacillariophyta</taxon>
        <taxon>Coscinodiscophyceae</taxon>
        <taxon>Chaetocerotophycidae</taxon>
        <taxon>Leptocylindrales</taxon>
        <taxon>Leptocylindraceae</taxon>
        <taxon>Leptocylindrus</taxon>
    </lineage>
</organism>
<feature type="transmembrane region" description="Helical" evidence="1">
    <location>
        <begin position="12"/>
        <end position="30"/>
    </location>
</feature>
<evidence type="ECO:0000259" key="2">
    <source>
        <dbReference type="Pfam" id="PF02714"/>
    </source>
</evidence>
<protein>
    <recommendedName>
        <fullName evidence="5">CSC1/OSCA1-like 7TM region domain-containing protein</fullName>
    </recommendedName>
</protein>
<dbReference type="InterPro" id="IPR045122">
    <property type="entry name" value="Csc1-like"/>
</dbReference>
<feature type="transmembrane region" description="Helical" evidence="1">
    <location>
        <begin position="596"/>
        <end position="629"/>
    </location>
</feature>
<evidence type="ECO:0000256" key="1">
    <source>
        <dbReference type="SAM" id="Phobius"/>
    </source>
</evidence>
<keyword evidence="1" id="KW-0472">Membrane</keyword>
<accession>A0A7S2NWT0</accession>
<gene>
    <name evidence="4" type="ORF">LDAN0321_LOCUS3657</name>
</gene>
<keyword evidence="1" id="KW-1133">Transmembrane helix</keyword>
<feature type="domain" description="CSC1/OSCA1-like 7TM region" evidence="2">
    <location>
        <begin position="577"/>
        <end position="668"/>
    </location>
</feature>
<evidence type="ECO:0000313" key="4">
    <source>
        <dbReference type="EMBL" id="CAD9562741.1"/>
    </source>
</evidence>
<feature type="domain" description="CSC1/OSCA1-like 7TM region" evidence="2">
    <location>
        <begin position="359"/>
        <end position="519"/>
    </location>
</feature>
<keyword evidence="1" id="KW-0812">Transmembrane</keyword>
<dbReference type="InterPro" id="IPR003864">
    <property type="entry name" value="CSC1/OSCA1-like_7TM"/>
</dbReference>
<dbReference type="GO" id="GO:0005886">
    <property type="term" value="C:plasma membrane"/>
    <property type="evidence" value="ECO:0007669"/>
    <property type="project" value="TreeGrafter"/>
</dbReference>
<feature type="domain" description="CSC1/OSCA1-like cytosolic" evidence="3">
    <location>
        <begin position="52"/>
        <end position="176"/>
    </location>
</feature>
<dbReference type="EMBL" id="HBGY01005958">
    <property type="protein sequence ID" value="CAD9562741.1"/>
    <property type="molecule type" value="Transcribed_RNA"/>
</dbReference>
<dbReference type="Pfam" id="PF14703">
    <property type="entry name" value="PHM7_cyt"/>
    <property type="match status" value="1"/>
</dbReference>
<sequence>MANVSGGSPRLWVHCFAIYLLTGIVVRELLVEYNAFNNIRHRYLLSREAHLRTVLVTNIPRHLRAPSKITTYFKNVYPEAVKSVTICQNLIRLEKLVQKRTHILTAIEKELLVLCRSEKRKLVITTLSAFDRVKFTVTNLPKKLLSCVGCSDGQERLAWLYSKLEELNDGIEKEHVRRDRVMKTMDALQAAEGSGDIDYVLAVSQGEGNHVASGDSDVMMRRNGKKRGQINLVNGNIIDDDDNNGKEKDDKSFAKDAIYRYSQELKARNFLGRLRPTEYHDSTDPSVHGNNGKFGYIENHTNEVTDKAFVVMRTFTASTIAIQSMHSSKPGSMQVSTAPEPRDLLWENIYVSKGAKKTRSLIADALVLLLISFYIIPVAIISLLVSENALVSYSPRIAQLDQASALFSSAIAIVQPLCLVGIQQLLPPLFIFIGKCEGIISFSEVQMKAFSRYFMFQILNIFLVTAIAGSIFDTLAIIIENPEAALLMLGNSLPRMSSFFITFVTMKTFLGLGVELGKSQLPFFFCLVHIKSNGSSNCLLRSYSSTVRTVSVIQSLLRLVFCPLSTLRQKRSIRCGCRSIDDPGWFPFHKILAQDMLVVVISVVFAVVAPIVLLPCALFCLFSRILWTHHHLYVFESVFETGGQFWPKIFRRFVFGLVVAQATITGQFILKEARHEAYATIALLCMTYFFLRSTRARYDNASSTLPLEVATCMDISVKQEEEEARRRRDDANDVSHHDIDDPWDLAYVQPALRATSKAKPEQPFPPAQLGRAETFLSGTDDDQHGTVRLNSLSHKDRVIIDGWWNEQIRNAGKQKIFNVLIGEESGTLRVGRSSNRRMSEMESVANANAERGIMV</sequence>
<evidence type="ECO:0008006" key="5">
    <source>
        <dbReference type="Google" id="ProtNLM"/>
    </source>
</evidence>
<dbReference type="PANTHER" id="PTHR13018">
    <property type="entry name" value="PROBABLE MEMBRANE PROTEIN DUF221-RELATED"/>
    <property type="match status" value="1"/>
</dbReference>